<accession>A0AAP1CCG5</accession>
<gene>
    <name evidence="2" type="ORF">WI41_08520</name>
</gene>
<sequence length="62" mass="6992">METNMSNERLRLADRIVRYRTPLNLAVLIVCGLWAGWVAWMTRPSAIDSPASIAAYCLRAAR</sequence>
<dbReference type="AlphaFoldDB" id="A0AAP1CCG5"/>
<feature type="transmembrane region" description="Helical" evidence="1">
    <location>
        <begin position="21"/>
        <end position="40"/>
    </location>
</feature>
<organism evidence="2 3">
    <name type="scientific">Burkholderia latens</name>
    <dbReference type="NCBI Taxonomy" id="488446"/>
    <lineage>
        <taxon>Bacteria</taxon>
        <taxon>Pseudomonadati</taxon>
        <taxon>Pseudomonadota</taxon>
        <taxon>Betaproteobacteria</taxon>
        <taxon>Burkholderiales</taxon>
        <taxon>Burkholderiaceae</taxon>
        <taxon>Burkholderia</taxon>
        <taxon>Burkholderia cepacia complex</taxon>
    </lineage>
</organism>
<name>A0AAP1CCG5_9BURK</name>
<evidence type="ECO:0000313" key="2">
    <source>
        <dbReference type="EMBL" id="KVA11400.1"/>
    </source>
</evidence>
<keyword evidence="1" id="KW-1133">Transmembrane helix</keyword>
<reference evidence="2 3" key="1">
    <citation type="submission" date="2015-11" db="EMBL/GenBank/DDBJ databases">
        <title>Expanding the genomic diversity of Burkholderia species for the development of highly accurate diagnostics.</title>
        <authorList>
            <person name="Sahl J."/>
            <person name="Keim P."/>
            <person name="Wagner D."/>
        </authorList>
    </citation>
    <scope>NUCLEOTIDE SEQUENCE [LARGE SCALE GENOMIC DNA]</scope>
    <source>
        <strain evidence="2 3">RF32-BP12</strain>
    </source>
</reference>
<evidence type="ECO:0000313" key="3">
    <source>
        <dbReference type="Proteomes" id="UP000056450"/>
    </source>
</evidence>
<protein>
    <submittedName>
        <fullName evidence="2">Uncharacterized protein</fullName>
    </submittedName>
</protein>
<evidence type="ECO:0000256" key="1">
    <source>
        <dbReference type="SAM" id="Phobius"/>
    </source>
</evidence>
<dbReference type="EMBL" id="LOTQ01000004">
    <property type="protein sequence ID" value="KVA11400.1"/>
    <property type="molecule type" value="Genomic_DNA"/>
</dbReference>
<dbReference type="Proteomes" id="UP000056450">
    <property type="component" value="Unassembled WGS sequence"/>
</dbReference>
<proteinExistence type="predicted"/>
<keyword evidence="1" id="KW-0812">Transmembrane</keyword>
<keyword evidence="1" id="KW-0472">Membrane</keyword>
<comment type="caution">
    <text evidence="2">The sequence shown here is derived from an EMBL/GenBank/DDBJ whole genome shotgun (WGS) entry which is preliminary data.</text>
</comment>